<dbReference type="AlphaFoldDB" id="A0AAN8IG41"/>
<name>A0AAN8IG41_TRICO</name>
<evidence type="ECO:0000256" key="1">
    <source>
        <dbReference type="SAM" id="Phobius"/>
    </source>
</evidence>
<dbReference type="EMBL" id="WIXE01021128">
    <property type="protein sequence ID" value="KAK5968658.1"/>
    <property type="molecule type" value="Genomic_DNA"/>
</dbReference>
<proteinExistence type="predicted"/>
<protein>
    <submittedName>
        <fullName evidence="2">Uncharacterized protein</fullName>
    </submittedName>
</protein>
<keyword evidence="1" id="KW-1133">Transmembrane helix</keyword>
<keyword evidence="1" id="KW-0472">Membrane</keyword>
<keyword evidence="1" id="KW-0812">Transmembrane</keyword>
<keyword evidence="3" id="KW-1185">Reference proteome</keyword>
<gene>
    <name evidence="2" type="ORF">GCK32_021227</name>
</gene>
<evidence type="ECO:0000313" key="3">
    <source>
        <dbReference type="Proteomes" id="UP001331761"/>
    </source>
</evidence>
<organism evidence="2 3">
    <name type="scientific">Trichostrongylus colubriformis</name>
    <name type="common">Black scour worm</name>
    <dbReference type="NCBI Taxonomy" id="6319"/>
    <lineage>
        <taxon>Eukaryota</taxon>
        <taxon>Metazoa</taxon>
        <taxon>Ecdysozoa</taxon>
        <taxon>Nematoda</taxon>
        <taxon>Chromadorea</taxon>
        <taxon>Rhabditida</taxon>
        <taxon>Rhabditina</taxon>
        <taxon>Rhabditomorpha</taxon>
        <taxon>Strongyloidea</taxon>
        <taxon>Trichostrongylidae</taxon>
        <taxon>Trichostrongylus</taxon>
    </lineage>
</organism>
<reference evidence="2 3" key="1">
    <citation type="submission" date="2019-10" db="EMBL/GenBank/DDBJ databases">
        <title>Assembly and Annotation for the nematode Trichostrongylus colubriformis.</title>
        <authorList>
            <person name="Martin J."/>
        </authorList>
    </citation>
    <scope>NUCLEOTIDE SEQUENCE [LARGE SCALE GENOMIC DNA]</scope>
    <source>
        <strain evidence="2">G859</strain>
        <tissue evidence="2">Whole worm</tissue>
    </source>
</reference>
<sequence>MNGYTTTLYLVKIAVDRSPEQAALYFDKVLNLAKIPDGTYKQPCFVAIAENLSDLAWSICKYLVALTILTLIMTLLVIVILLYNSGQGQLLPQLNRVGGFLIDQFLLPFHTFSRMYTYDAAFTQLRCFPSSECVPLGQKTRVAVSHAQCDGTCA</sequence>
<evidence type="ECO:0000313" key="2">
    <source>
        <dbReference type="EMBL" id="KAK5968658.1"/>
    </source>
</evidence>
<comment type="caution">
    <text evidence="2">The sequence shown here is derived from an EMBL/GenBank/DDBJ whole genome shotgun (WGS) entry which is preliminary data.</text>
</comment>
<feature type="transmembrane region" description="Helical" evidence="1">
    <location>
        <begin position="62"/>
        <end position="83"/>
    </location>
</feature>
<accession>A0AAN8IG41</accession>
<dbReference type="Proteomes" id="UP001331761">
    <property type="component" value="Unassembled WGS sequence"/>
</dbReference>